<keyword evidence="6" id="KW-1185">Reference proteome</keyword>
<dbReference type="InterPro" id="IPR016195">
    <property type="entry name" value="Pol/histidinol_Pase-like"/>
</dbReference>
<dbReference type="InterPro" id="IPR003583">
    <property type="entry name" value="Hlx-hairpin-Hlx_DNA-bd_motif"/>
</dbReference>
<reference evidence="5 6" key="1">
    <citation type="submission" date="2021-03" db="EMBL/GenBank/DDBJ databases">
        <title>novel species isolated from a fishpond in China.</title>
        <authorList>
            <person name="Lu H."/>
            <person name="Cai Z."/>
        </authorList>
    </citation>
    <scope>NUCLEOTIDE SEQUENCE [LARGE SCALE GENOMIC DNA]</scope>
    <source>
        <strain evidence="5 6">YJ13C</strain>
    </source>
</reference>
<keyword evidence="5" id="KW-0378">Hydrolase</keyword>
<evidence type="ECO:0000313" key="5">
    <source>
        <dbReference type="EMBL" id="MBN7817121.1"/>
    </source>
</evidence>
<dbReference type="SUPFAM" id="SSF89550">
    <property type="entry name" value="PHP domain-like"/>
    <property type="match status" value="1"/>
</dbReference>
<dbReference type="SMART" id="SM00481">
    <property type="entry name" value="POLIIIAc"/>
    <property type="match status" value="1"/>
</dbReference>
<dbReference type="EMBL" id="JAFKCU010000004">
    <property type="protein sequence ID" value="MBN7817121.1"/>
    <property type="molecule type" value="Genomic_DNA"/>
</dbReference>
<dbReference type="Pfam" id="PF14520">
    <property type="entry name" value="HHH_5"/>
    <property type="match status" value="1"/>
</dbReference>
<name>A0ABS3CKV9_9BACT</name>
<dbReference type="GO" id="GO:0004527">
    <property type="term" value="F:exonuclease activity"/>
    <property type="evidence" value="ECO:0007669"/>
    <property type="project" value="UniProtKB-KW"/>
</dbReference>
<dbReference type="Proteomes" id="UP000664480">
    <property type="component" value="Unassembled WGS sequence"/>
</dbReference>
<evidence type="ECO:0000313" key="6">
    <source>
        <dbReference type="Proteomes" id="UP000664480"/>
    </source>
</evidence>
<organism evidence="5 6">
    <name type="scientific">Algoriphagus pacificus</name>
    <dbReference type="NCBI Taxonomy" id="2811234"/>
    <lineage>
        <taxon>Bacteria</taxon>
        <taxon>Pseudomonadati</taxon>
        <taxon>Bacteroidota</taxon>
        <taxon>Cytophagia</taxon>
        <taxon>Cytophagales</taxon>
        <taxon>Cyclobacteriaceae</taxon>
        <taxon>Algoriphagus</taxon>
    </lineage>
</organism>
<evidence type="ECO:0000259" key="4">
    <source>
        <dbReference type="SMART" id="SM00481"/>
    </source>
</evidence>
<feature type="domain" description="Helix-hairpin-helix DNA-binding motif class 1" evidence="3">
    <location>
        <begin position="125"/>
        <end position="144"/>
    </location>
</feature>
<dbReference type="InterPro" id="IPR004013">
    <property type="entry name" value="PHP_dom"/>
</dbReference>
<keyword evidence="5" id="KW-0540">Nuclease</keyword>
<dbReference type="Pfam" id="PF02811">
    <property type="entry name" value="PHP"/>
    <property type="match status" value="1"/>
</dbReference>
<gene>
    <name evidence="5" type="primary">polX</name>
    <name evidence="5" type="ORF">J0A69_16890</name>
</gene>
<dbReference type="InterPro" id="IPR047967">
    <property type="entry name" value="PolX_PHP"/>
</dbReference>
<dbReference type="Gene3D" id="3.20.20.140">
    <property type="entry name" value="Metal-dependent hydrolases"/>
    <property type="match status" value="1"/>
</dbReference>
<feature type="domain" description="Polymerase/histidinol phosphatase N-terminal" evidence="4">
    <location>
        <begin position="329"/>
        <end position="408"/>
    </location>
</feature>
<evidence type="ECO:0000259" key="3">
    <source>
        <dbReference type="SMART" id="SM00278"/>
    </source>
</evidence>
<dbReference type="PANTHER" id="PTHR36928:SF1">
    <property type="entry name" value="PHOSPHATASE YCDX-RELATED"/>
    <property type="match status" value="1"/>
</dbReference>
<dbReference type="NCBIfam" id="NF006375">
    <property type="entry name" value="PRK08609.1"/>
    <property type="match status" value="1"/>
</dbReference>
<protein>
    <submittedName>
        <fullName evidence="5">DNA polymerase/3'-5' exonuclease PolX</fullName>
    </submittedName>
</protein>
<proteinExistence type="predicted"/>
<sequence length="569" mass="64757">MDHKTILKKLKLTIQLMELHEENPFKIRSYQSALNSLERGDQDLMEVGDAELQKIPGVGKSIFEAILEIKKTESFPVLDELLEKTPTGVLEILQIKGLGPKKVKVLWEELGITSTHELMEACQSGKVAKTKGFGEKTQETIIQNLEFTASNAGKWLYADIEEQIETFDQTLKQIYPTAEIALVGDYARKMEIISEAEWLIGLESLFGGKEKLKQWKEIEWDMSASGPFAWRGKVKEIELQITIHFCTKKEFIWKKLMLVAAPSHLAEMVDEKETIGDKLNQKNYASEEEFFSLNNLQFIPSEMREGFGEVALAKENKIPQLLQDQDLKGILHNHSTYSDGKHSLRQMAEFCRDAGYQYLGISDHSRTAFYAGGLEVERIIKQHEEINQLNQEMAPFKIFKGIESDILPDGSLDYPDEVLASFDFIVSSVHSILNMDIKKATTRLLTAIENPYTTILGHPTGRLLLRRAGYPIDYKTIIDACAKNNVVIEINANPWRLDLDWRWVRYAMDQGVKLSINPDAHEIDGYADMKYGVLVGRKGGLTKDMTLNALSKDEIEEYFKARKSQIQLV</sequence>
<evidence type="ECO:0000256" key="1">
    <source>
        <dbReference type="ARBA" id="ARBA00022634"/>
    </source>
</evidence>
<dbReference type="Gene3D" id="1.10.150.20">
    <property type="entry name" value="5' to 3' exonuclease, C-terminal subdomain"/>
    <property type="match status" value="1"/>
</dbReference>
<dbReference type="InterPro" id="IPR027421">
    <property type="entry name" value="DNA_pol_lamdba_lyase_dom_sf"/>
</dbReference>
<keyword evidence="1" id="KW-0237">DNA synthesis</keyword>
<comment type="caution">
    <text evidence="5">The sequence shown here is derived from an EMBL/GenBank/DDBJ whole genome shotgun (WGS) entry which is preliminary data.</text>
</comment>
<dbReference type="SMART" id="SM00278">
    <property type="entry name" value="HhH1"/>
    <property type="match status" value="3"/>
</dbReference>
<dbReference type="InterPro" id="IPR050243">
    <property type="entry name" value="PHP_phosphatase"/>
</dbReference>
<dbReference type="CDD" id="cd07436">
    <property type="entry name" value="PHP_PolX"/>
    <property type="match status" value="1"/>
</dbReference>
<feature type="domain" description="Helix-hairpin-helix DNA-binding motif class 1" evidence="3">
    <location>
        <begin position="50"/>
        <end position="69"/>
    </location>
</feature>
<dbReference type="RefSeq" id="WP_206587795.1">
    <property type="nucleotide sequence ID" value="NZ_JAFKCU010000004.1"/>
</dbReference>
<evidence type="ECO:0000256" key="2">
    <source>
        <dbReference type="ARBA" id="ARBA00022705"/>
    </source>
</evidence>
<dbReference type="InterPro" id="IPR003141">
    <property type="entry name" value="Pol/His_phosphatase_N"/>
</dbReference>
<dbReference type="SUPFAM" id="SSF47781">
    <property type="entry name" value="RuvA domain 2-like"/>
    <property type="match status" value="1"/>
</dbReference>
<dbReference type="Pfam" id="PF14716">
    <property type="entry name" value="HHH_8"/>
    <property type="match status" value="1"/>
</dbReference>
<dbReference type="InterPro" id="IPR010994">
    <property type="entry name" value="RuvA_2-like"/>
</dbReference>
<dbReference type="Gene3D" id="1.10.150.110">
    <property type="entry name" value="DNA polymerase beta, N-terminal domain-like"/>
    <property type="match status" value="1"/>
</dbReference>
<dbReference type="PANTHER" id="PTHR36928">
    <property type="entry name" value="PHOSPHATASE YCDX-RELATED"/>
    <property type="match status" value="1"/>
</dbReference>
<keyword evidence="5" id="KW-0269">Exonuclease</keyword>
<accession>A0ABS3CKV9</accession>
<dbReference type="PIRSF" id="PIRSF005047">
    <property type="entry name" value="UCP005047_YshC"/>
    <property type="match status" value="1"/>
</dbReference>
<keyword evidence="2" id="KW-0235">DNA replication</keyword>
<dbReference type="SUPFAM" id="SSF47802">
    <property type="entry name" value="DNA polymerase beta, N-terminal domain-like"/>
    <property type="match status" value="1"/>
</dbReference>
<dbReference type="InterPro" id="IPR010996">
    <property type="entry name" value="HHH_MUS81"/>
</dbReference>
<feature type="domain" description="Helix-hairpin-helix DNA-binding motif class 1" evidence="3">
    <location>
        <begin position="90"/>
        <end position="109"/>
    </location>
</feature>
<dbReference type="InterPro" id="IPR022311">
    <property type="entry name" value="PolX-like"/>
</dbReference>